<dbReference type="Proteomes" id="UP001194468">
    <property type="component" value="Unassembled WGS sequence"/>
</dbReference>
<evidence type="ECO:0000313" key="8">
    <source>
        <dbReference type="EMBL" id="KAF8434785.1"/>
    </source>
</evidence>
<comment type="subcellular location">
    <subcellularLocation>
        <location evidence="1">Membrane</location>
        <topology evidence="1">Multi-pass membrane protein</topology>
    </subcellularLocation>
</comment>
<dbReference type="Pfam" id="PF20684">
    <property type="entry name" value="Fung_rhodopsin"/>
    <property type="match status" value="1"/>
</dbReference>
<dbReference type="EMBL" id="WHUW01000027">
    <property type="protein sequence ID" value="KAF8434785.1"/>
    <property type="molecule type" value="Genomic_DNA"/>
</dbReference>
<sequence>MHVLPWSLPLQILACAFHGVAIASTIFRLVYRWYMARFWSEDTWALFALIGDVLGLVCVWLEEPAATVQEMPPINRISIWIVVMTLPCVLWASRISILFSTVHVVNPSERLRRVAFLVLCAFIAMWAALMGQRIQICITDACVIGAPVAIPQLITDILSDVLLVVLPVYLLQRTTIRRRHRILLCSVFSATLLITAISVYYSVVLLSIQSTGTTVIAHVRAATSLIVCNLFVITTFVYRMCHRGRDPDVSDEGMSFTSVDLNTGLTEMQSAVERVRRQSWSGRW</sequence>
<feature type="transmembrane region" description="Helical" evidence="6">
    <location>
        <begin position="182"/>
        <end position="203"/>
    </location>
</feature>
<feature type="transmembrane region" description="Helical" evidence="6">
    <location>
        <begin position="6"/>
        <end position="31"/>
    </location>
</feature>
<comment type="similarity">
    <text evidence="5">Belongs to the SAT4 family.</text>
</comment>
<evidence type="ECO:0000256" key="3">
    <source>
        <dbReference type="ARBA" id="ARBA00022989"/>
    </source>
</evidence>
<feature type="transmembrane region" description="Helical" evidence="6">
    <location>
        <begin position="215"/>
        <end position="238"/>
    </location>
</feature>
<reference evidence="8" key="1">
    <citation type="submission" date="2019-10" db="EMBL/GenBank/DDBJ databases">
        <authorList>
            <consortium name="DOE Joint Genome Institute"/>
            <person name="Kuo A."/>
            <person name="Miyauchi S."/>
            <person name="Kiss E."/>
            <person name="Drula E."/>
            <person name="Kohler A."/>
            <person name="Sanchez-Garcia M."/>
            <person name="Andreopoulos B."/>
            <person name="Barry K.W."/>
            <person name="Bonito G."/>
            <person name="Buee M."/>
            <person name="Carver A."/>
            <person name="Chen C."/>
            <person name="Cichocki N."/>
            <person name="Clum A."/>
            <person name="Culley D."/>
            <person name="Crous P.W."/>
            <person name="Fauchery L."/>
            <person name="Girlanda M."/>
            <person name="Hayes R."/>
            <person name="Keri Z."/>
            <person name="LaButti K."/>
            <person name="Lipzen A."/>
            <person name="Lombard V."/>
            <person name="Magnuson J."/>
            <person name="Maillard F."/>
            <person name="Morin E."/>
            <person name="Murat C."/>
            <person name="Nolan M."/>
            <person name="Ohm R."/>
            <person name="Pangilinan J."/>
            <person name="Pereira M."/>
            <person name="Perotto S."/>
            <person name="Peter M."/>
            <person name="Riley R."/>
            <person name="Sitrit Y."/>
            <person name="Stielow B."/>
            <person name="Szollosi G."/>
            <person name="Zifcakova L."/>
            <person name="Stursova M."/>
            <person name="Spatafora J.W."/>
            <person name="Tedersoo L."/>
            <person name="Vaario L.-M."/>
            <person name="Yamada A."/>
            <person name="Yan M."/>
            <person name="Wang P."/>
            <person name="Xu J."/>
            <person name="Bruns T."/>
            <person name="Baldrian P."/>
            <person name="Vilgalys R."/>
            <person name="Henrissat B."/>
            <person name="Grigoriev I.V."/>
            <person name="Hibbett D."/>
            <person name="Nagy L.G."/>
            <person name="Martin F.M."/>
        </authorList>
    </citation>
    <scope>NUCLEOTIDE SEQUENCE</scope>
    <source>
        <strain evidence="8">BED1</strain>
    </source>
</reference>
<dbReference type="InterPro" id="IPR052337">
    <property type="entry name" value="SAT4-like"/>
</dbReference>
<feature type="transmembrane region" description="Helical" evidence="6">
    <location>
        <begin position="43"/>
        <end position="62"/>
    </location>
</feature>
<dbReference type="InterPro" id="IPR049326">
    <property type="entry name" value="Rhodopsin_dom_fungi"/>
</dbReference>
<feature type="transmembrane region" description="Helical" evidence="6">
    <location>
        <begin position="149"/>
        <end position="170"/>
    </location>
</feature>
<feature type="transmembrane region" description="Helical" evidence="6">
    <location>
        <begin position="111"/>
        <end position="129"/>
    </location>
</feature>
<organism evidence="8 9">
    <name type="scientific">Boletus edulis BED1</name>
    <dbReference type="NCBI Taxonomy" id="1328754"/>
    <lineage>
        <taxon>Eukaryota</taxon>
        <taxon>Fungi</taxon>
        <taxon>Dikarya</taxon>
        <taxon>Basidiomycota</taxon>
        <taxon>Agaricomycotina</taxon>
        <taxon>Agaricomycetes</taxon>
        <taxon>Agaricomycetidae</taxon>
        <taxon>Boletales</taxon>
        <taxon>Boletineae</taxon>
        <taxon>Boletaceae</taxon>
        <taxon>Boletoideae</taxon>
        <taxon>Boletus</taxon>
    </lineage>
</organism>
<reference evidence="8" key="2">
    <citation type="journal article" date="2020" name="Nat. Commun.">
        <title>Large-scale genome sequencing of mycorrhizal fungi provides insights into the early evolution of symbiotic traits.</title>
        <authorList>
            <person name="Miyauchi S."/>
            <person name="Kiss E."/>
            <person name="Kuo A."/>
            <person name="Drula E."/>
            <person name="Kohler A."/>
            <person name="Sanchez-Garcia M."/>
            <person name="Morin E."/>
            <person name="Andreopoulos B."/>
            <person name="Barry K.W."/>
            <person name="Bonito G."/>
            <person name="Buee M."/>
            <person name="Carver A."/>
            <person name="Chen C."/>
            <person name="Cichocki N."/>
            <person name="Clum A."/>
            <person name="Culley D."/>
            <person name="Crous P.W."/>
            <person name="Fauchery L."/>
            <person name="Girlanda M."/>
            <person name="Hayes R.D."/>
            <person name="Keri Z."/>
            <person name="LaButti K."/>
            <person name="Lipzen A."/>
            <person name="Lombard V."/>
            <person name="Magnuson J."/>
            <person name="Maillard F."/>
            <person name="Murat C."/>
            <person name="Nolan M."/>
            <person name="Ohm R.A."/>
            <person name="Pangilinan J."/>
            <person name="Pereira M.F."/>
            <person name="Perotto S."/>
            <person name="Peter M."/>
            <person name="Pfister S."/>
            <person name="Riley R."/>
            <person name="Sitrit Y."/>
            <person name="Stielow J.B."/>
            <person name="Szollosi G."/>
            <person name="Zifcakova L."/>
            <person name="Stursova M."/>
            <person name="Spatafora J.W."/>
            <person name="Tedersoo L."/>
            <person name="Vaario L.M."/>
            <person name="Yamada A."/>
            <person name="Yan M."/>
            <person name="Wang P."/>
            <person name="Xu J."/>
            <person name="Bruns T."/>
            <person name="Baldrian P."/>
            <person name="Vilgalys R."/>
            <person name="Dunand C."/>
            <person name="Henrissat B."/>
            <person name="Grigoriev I.V."/>
            <person name="Hibbett D."/>
            <person name="Nagy L.G."/>
            <person name="Martin F.M."/>
        </authorList>
    </citation>
    <scope>NUCLEOTIDE SEQUENCE</scope>
    <source>
        <strain evidence="8">BED1</strain>
    </source>
</reference>
<accession>A0AAD4BN80</accession>
<feature type="domain" description="Rhodopsin" evidence="7">
    <location>
        <begin position="27"/>
        <end position="233"/>
    </location>
</feature>
<evidence type="ECO:0000256" key="4">
    <source>
        <dbReference type="ARBA" id="ARBA00023136"/>
    </source>
</evidence>
<name>A0AAD4BN80_BOLED</name>
<keyword evidence="3 6" id="KW-1133">Transmembrane helix</keyword>
<dbReference type="PANTHER" id="PTHR33048:SF19">
    <property type="entry name" value="MEMBRANE PROTEIN PTH11-LIKE, PUTATIVE (AFU_ORTHOLOGUE AFUA_1G14080)-RELATED"/>
    <property type="match status" value="1"/>
</dbReference>
<gene>
    <name evidence="8" type="ORF">L210DRAFT_2564229</name>
</gene>
<evidence type="ECO:0000313" key="9">
    <source>
        <dbReference type="Proteomes" id="UP001194468"/>
    </source>
</evidence>
<keyword evidence="9" id="KW-1185">Reference proteome</keyword>
<dbReference type="PANTHER" id="PTHR33048">
    <property type="entry name" value="PTH11-LIKE INTEGRAL MEMBRANE PROTEIN (AFU_ORTHOLOGUE AFUA_5G11245)"/>
    <property type="match status" value="1"/>
</dbReference>
<dbReference type="GO" id="GO:0016020">
    <property type="term" value="C:membrane"/>
    <property type="evidence" value="ECO:0007669"/>
    <property type="project" value="UniProtKB-SubCell"/>
</dbReference>
<protein>
    <recommendedName>
        <fullName evidence="7">Rhodopsin domain-containing protein</fullName>
    </recommendedName>
</protein>
<evidence type="ECO:0000259" key="7">
    <source>
        <dbReference type="Pfam" id="PF20684"/>
    </source>
</evidence>
<comment type="caution">
    <text evidence="8">The sequence shown here is derived from an EMBL/GenBank/DDBJ whole genome shotgun (WGS) entry which is preliminary data.</text>
</comment>
<dbReference type="AlphaFoldDB" id="A0AAD4BN80"/>
<evidence type="ECO:0000256" key="1">
    <source>
        <dbReference type="ARBA" id="ARBA00004141"/>
    </source>
</evidence>
<proteinExistence type="inferred from homology"/>
<keyword evidence="2 6" id="KW-0812">Transmembrane</keyword>
<evidence type="ECO:0000256" key="5">
    <source>
        <dbReference type="ARBA" id="ARBA00038359"/>
    </source>
</evidence>
<feature type="transmembrane region" description="Helical" evidence="6">
    <location>
        <begin position="77"/>
        <end position="99"/>
    </location>
</feature>
<keyword evidence="4 6" id="KW-0472">Membrane</keyword>
<evidence type="ECO:0000256" key="2">
    <source>
        <dbReference type="ARBA" id="ARBA00022692"/>
    </source>
</evidence>
<evidence type="ECO:0000256" key="6">
    <source>
        <dbReference type="SAM" id="Phobius"/>
    </source>
</evidence>